<protein>
    <recommendedName>
        <fullName evidence="6">Pentatricopeptide repeat-containing protein</fullName>
    </recommendedName>
</protein>
<feature type="repeat" description="PPR" evidence="3">
    <location>
        <begin position="310"/>
        <end position="344"/>
    </location>
</feature>
<feature type="repeat" description="PPR" evidence="3">
    <location>
        <begin position="170"/>
        <end position="204"/>
    </location>
</feature>
<proteinExistence type="inferred from homology"/>
<feature type="repeat" description="PPR" evidence="3">
    <location>
        <begin position="240"/>
        <end position="274"/>
    </location>
</feature>
<feature type="repeat" description="PPR" evidence="3">
    <location>
        <begin position="205"/>
        <end position="239"/>
    </location>
</feature>
<dbReference type="Pfam" id="PF01535">
    <property type="entry name" value="PPR"/>
    <property type="match status" value="3"/>
</dbReference>
<dbReference type="InterPro" id="IPR002885">
    <property type="entry name" value="PPR_rpt"/>
</dbReference>
<dbReference type="Gene3D" id="1.25.40.10">
    <property type="entry name" value="Tetratricopeptide repeat domain"/>
    <property type="match status" value="3"/>
</dbReference>
<dbReference type="Pfam" id="PF13041">
    <property type="entry name" value="PPR_2"/>
    <property type="match status" value="2"/>
</dbReference>
<evidence type="ECO:0000256" key="3">
    <source>
        <dbReference type="PROSITE-ProRule" id="PRU00708"/>
    </source>
</evidence>
<evidence type="ECO:0000313" key="5">
    <source>
        <dbReference type="Proteomes" id="UP001188597"/>
    </source>
</evidence>
<dbReference type="GO" id="GO:0010019">
    <property type="term" value="P:chloroplast-nucleus signaling pathway"/>
    <property type="evidence" value="ECO:0007669"/>
    <property type="project" value="TreeGrafter"/>
</dbReference>
<dbReference type="NCBIfam" id="TIGR00756">
    <property type="entry name" value="PPR"/>
    <property type="match status" value="7"/>
</dbReference>
<reference evidence="4" key="1">
    <citation type="submission" date="2022-12" db="EMBL/GenBank/DDBJ databases">
        <title>Draft genome assemblies for two species of Escallonia (Escalloniales).</title>
        <authorList>
            <person name="Chanderbali A."/>
            <person name="Dervinis C."/>
            <person name="Anghel I."/>
            <person name="Soltis D."/>
            <person name="Soltis P."/>
            <person name="Zapata F."/>
        </authorList>
    </citation>
    <scope>NUCLEOTIDE SEQUENCE</scope>
    <source>
        <strain evidence="4">UCBG64.0493</strain>
        <tissue evidence="4">Leaf</tissue>
    </source>
</reference>
<evidence type="ECO:0000256" key="2">
    <source>
        <dbReference type="ARBA" id="ARBA00022737"/>
    </source>
</evidence>
<dbReference type="Proteomes" id="UP001188597">
    <property type="component" value="Unassembled WGS sequence"/>
</dbReference>
<sequence length="409" mass="47082">MIIPPSQRKAKSKLPTFAIPLYKFNNRTPQSYHTFCSRRPPTNPRHERPDIPFVTHIKKTQDPDEALSLFHKYHQMGSKHDYPSYSSLIYKLARARNFEPIETLLHSIRTYNVRCRESLFVALIQHYGKSNLPRKAIELFSTMRSYNCTRGMERARQVFDEMLEREVEPSVVTYNCQIGFLCKNGEIDKAKGLFAEMVRKGKHPNAVTFALLMEGYCNLGKYKEAKKMMFDMEYQGCNVRLVNYGVLMSDLGRRGKIDEAKDLILEMKKRRFKPDTVMYNIMINYLCKEGRTAEAYKVLVEMQVGGCEPNAATYRMIVDGFCSLGEYEDGLKVLNAMLMSRHCPRLETFCCLIVGLIGSGKINDACFMLEEMEKRKMRLDLESWKALVRDACGGDSGVTELVTELVSAY</sequence>
<evidence type="ECO:0000256" key="1">
    <source>
        <dbReference type="ARBA" id="ARBA00007626"/>
    </source>
</evidence>
<dbReference type="PANTHER" id="PTHR47936:SF1">
    <property type="entry name" value="PENTATRICOPEPTIDE REPEAT-CONTAINING PROTEIN GUN1, CHLOROPLASTIC"/>
    <property type="match status" value="1"/>
</dbReference>
<comment type="caution">
    <text evidence="4">The sequence shown here is derived from an EMBL/GenBank/DDBJ whole genome shotgun (WGS) entry which is preliminary data.</text>
</comment>
<accession>A0AA88X0M4</accession>
<dbReference type="PANTHER" id="PTHR47936">
    <property type="entry name" value="PPR_LONG DOMAIN-CONTAINING PROTEIN"/>
    <property type="match status" value="1"/>
</dbReference>
<evidence type="ECO:0000313" key="4">
    <source>
        <dbReference type="EMBL" id="KAK3030155.1"/>
    </source>
</evidence>
<name>A0AA88X0M4_9ASTE</name>
<dbReference type="PROSITE" id="PS51375">
    <property type="entry name" value="PPR"/>
    <property type="match status" value="5"/>
</dbReference>
<dbReference type="AlphaFoldDB" id="A0AA88X0M4"/>
<dbReference type="EMBL" id="JAVXUP010000350">
    <property type="protein sequence ID" value="KAK3030155.1"/>
    <property type="molecule type" value="Genomic_DNA"/>
</dbReference>
<feature type="repeat" description="PPR" evidence="3">
    <location>
        <begin position="275"/>
        <end position="309"/>
    </location>
</feature>
<dbReference type="GO" id="GO:0009507">
    <property type="term" value="C:chloroplast"/>
    <property type="evidence" value="ECO:0007669"/>
    <property type="project" value="TreeGrafter"/>
</dbReference>
<gene>
    <name evidence="4" type="ORF">RJ639_037676</name>
</gene>
<evidence type="ECO:0008006" key="6">
    <source>
        <dbReference type="Google" id="ProtNLM"/>
    </source>
</evidence>
<comment type="similarity">
    <text evidence="1">Belongs to the PPR family. P subfamily.</text>
</comment>
<organism evidence="4 5">
    <name type="scientific">Escallonia herrerae</name>
    <dbReference type="NCBI Taxonomy" id="1293975"/>
    <lineage>
        <taxon>Eukaryota</taxon>
        <taxon>Viridiplantae</taxon>
        <taxon>Streptophyta</taxon>
        <taxon>Embryophyta</taxon>
        <taxon>Tracheophyta</taxon>
        <taxon>Spermatophyta</taxon>
        <taxon>Magnoliopsida</taxon>
        <taxon>eudicotyledons</taxon>
        <taxon>Gunneridae</taxon>
        <taxon>Pentapetalae</taxon>
        <taxon>asterids</taxon>
        <taxon>campanulids</taxon>
        <taxon>Escalloniales</taxon>
        <taxon>Escalloniaceae</taxon>
        <taxon>Escallonia</taxon>
    </lineage>
</organism>
<dbReference type="GO" id="GO:0031930">
    <property type="term" value="P:mitochondria-nucleus signaling pathway"/>
    <property type="evidence" value="ECO:0007669"/>
    <property type="project" value="TreeGrafter"/>
</dbReference>
<dbReference type="InterPro" id="IPR011990">
    <property type="entry name" value="TPR-like_helical_dom_sf"/>
</dbReference>
<keyword evidence="5" id="KW-1185">Reference proteome</keyword>
<keyword evidence="2" id="KW-0677">Repeat</keyword>